<reference evidence="4" key="1">
    <citation type="submission" date="2021-01" db="EMBL/GenBank/DDBJ databases">
        <authorList>
            <person name="Corre E."/>
            <person name="Pelletier E."/>
            <person name="Niang G."/>
            <person name="Scheremetjew M."/>
            <person name="Finn R."/>
            <person name="Kale V."/>
            <person name="Holt S."/>
            <person name="Cochrane G."/>
            <person name="Meng A."/>
            <person name="Brown T."/>
            <person name="Cohen L."/>
        </authorList>
    </citation>
    <scope>NUCLEOTIDE SEQUENCE</scope>
    <source>
        <strain evidence="4">CCMP3105</strain>
    </source>
</reference>
<dbReference type="GO" id="GO:0008483">
    <property type="term" value="F:transaminase activity"/>
    <property type="evidence" value="ECO:0007669"/>
    <property type="project" value="InterPro"/>
</dbReference>
<evidence type="ECO:0000313" key="4">
    <source>
        <dbReference type="EMBL" id="CAE4636985.1"/>
    </source>
</evidence>
<dbReference type="InterPro" id="IPR015422">
    <property type="entry name" value="PyrdxlP-dep_Trfase_small"/>
</dbReference>
<evidence type="ECO:0000256" key="2">
    <source>
        <dbReference type="ARBA" id="ARBA00022898"/>
    </source>
</evidence>
<gene>
    <name evidence="4" type="ORF">AMON00008_LOCUS46172</name>
</gene>
<dbReference type="CDD" id="cd00610">
    <property type="entry name" value="OAT_like"/>
    <property type="match status" value="1"/>
</dbReference>
<dbReference type="Gene3D" id="3.40.640.10">
    <property type="entry name" value="Type I PLP-dependent aspartate aminotransferase-like (Major domain)"/>
    <property type="match status" value="1"/>
</dbReference>
<dbReference type="Gene3D" id="3.90.1150.10">
    <property type="entry name" value="Aspartate Aminotransferase, domain 1"/>
    <property type="match status" value="1"/>
</dbReference>
<evidence type="ECO:0000256" key="3">
    <source>
        <dbReference type="RuleBase" id="RU003560"/>
    </source>
</evidence>
<dbReference type="PANTHER" id="PTHR43094:SF1">
    <property type="entry name" value="AMINOTRANSFERASE CLASS-III"/>
    <property type="match status" value="1"/>
</dbReference>
<dbReference type="InterPro" id="IPR005814">
    <property type="entry name" value="Aminotrans_3"/>
</dbReference>
<organism evidence="4">
    <name type="scientific">Alexandrium monilatum</name>
    <dbReference type="NCBI Taxonomy" id="311494"/>
    <lineage>
        <taxon>Eukaryota</taxon>
        <taxon>Sar</taxon>
        <taxon>Alveolata</taxon>
        <taxon>Dinophyceae</taxon>
        <taxon>Gonyaulacales</taxon>
        <taxon>Pyrocystaceae</taxon>
        <taxon>Alexandrium</taxon>
    </lineage>
</organism>
<dbReference type="EMBL" id="HBNR01065378">
    <property type="protein sequence ID" value="CAE4636985.1"/>
    <property type="molecule type" value="Transcribed_RNA"/>
</dbReference>
<dbReference type="Pfam" id="PF00202">
    <property type="entry name" value="Aminotran_3"/>
    <property type="match status" value="1"/>
</dbReference>
<dbReference type="PROSITE" id="PS00600">
    <property type="entry name" value="AA_TRANSFER_CLASS_3"/>
    <property type="match status" value="1"/>
</dbReference>
<protein>
    <submittedName>
        <fullName evidence="4">Uncharacterized protein</fullName>
    </submittedName>
</protein>
<dbReference type="InterPro" id="IPR015421">
    <property type="entry name" value="PyrdxlP-dep_Trfase_major"/>
</dbReference>
<accession>A0A7S4S7D8</accession>
<dbReference type="GO" id="GO:0030170">
    <property type="term" value="F:pyridoxal phosphate binding"/>
    <property type="evidence" value="ECO:0007669"/>
    <property type="project" value="InterPro"/>
</dbReference>
<evidence type="ECO:0000256" key="1">
    <source>
        <dbReference type="ARBA" id="ARBA00008954"/>
    </source>
</evidence>
<name>A0A7S4S7D8_9DINO</name>
<dbReference type="PANTHER" id="PTHR43094">
    <property type="entry name" value="AMINOTRANSFERASE"/>
    <property type="match status" value="1"/>
</dbReference>
<dbReference type="GO" id="GO:0005829">
    <property type="term" value="C:cytosol"/>
    <property type="evidence" value="ECO:0007669"/>
    <property type="project" value="TreeGrafter"/>
</dbReference>
<proteinExistence type="inferred from homology"/>
<dbReference type="SUPFAM" id="SSF53383">
    <property type="entry name" value="PLP-dependent transferases"/>
    <property type="match status" value="1"/>
</dbReference>
<dbReference type="InterPro" id="IPR049704">
    <property type="entry name" value="Aminotrans_3_PPA_site"/>
</dbReference>
<comment type="similarity">
    <text evidence="1 3">Belongs to the class-III pyridoxal-phosphate-dependent aminotransferase family.</text>
</comment>
<dbReference type="AlphaFoldDB" id="A0A7S4S7D8"/>
<keyword evidence="2 3" id="KW-0663">Pyridoxal phosphate</keyword>
<sequence>MRHCRPAALRAARLAPRPSKPRRAFAAKAGLLASRPCATQVQQPEPKPEALAQWQRYGELSRTDGSIKYAEVNRRYKAPLQSLEVVTASPIDNARGQMSEKHLKDAWSEEEIADAVRDNVVMTWANNSSRLTVPRLVRGDGIYVYDSAGKEYMDLTSMAVCSNMGHTMDEATKNAIIKQMDDLPYAYSGLGMVEVRARLCSLLAEITPGDITGFVFPLGGSEANEGAIRIARRYTGKFKVLSAMRSYHGGTTGPLAATGDFRTRYVGEQPGFIKIFNPHALRFSTGTSDEAAAAGCLQMLEEQILSEGANTIAAIMLETIVGANGVFLPPSGYLEGVRALCDKYGILLILDEVMCGFWRTGPLFAFQHFRGVLPDILTSAKGLTSSFLPLGMIGMRQKIKDHFEEYPLGWGATYANHPVPLACAYEVVRRNCRENMEKKVERIEDIMLEEIDCLIRKHRCVLQGRAIGAFGCLDLVNAEGQPLNLLGDALPPEALLVRRSMAERGLFGLFRSPLFHICPPLIIREPELREMFKRIDGVLSDLDEFLETSK</sequence>
<dbReference type="InterPro" id="IPR015424">
    <property type="entry name" value="PyrdxlP-dep_Trfase"/>
</dbReference>